<protein>
    <submittedName>
        <fullName evidence="2">Uncharacterized protein</fullName>
    </submittedName>
</protein>
<feature type="compositionally biased region" description="Low complexity" evidence="1">
    <location>
        <begin position="15"/>
        <end position="30"/>
    </location>
</feature>
<sequence length="644" mass="70618">MDANAPSGSSDPNVSPSQAPDPTQPAQQTASLDKIQAMLEAKDDTSRFVGLALLKTVLDNSEELRNDEKTVLSLWESISPKFLDRLLKTGQSNQPDAKSMLDIAVAVIHTFTSLLPDQSKKSKRLVRRLPLLVSSLVPSSEETSRLIVQTILALVALPVGAKEFLDIEDVSPLVEVAPSDPSALEVFTFAWINCMDTTQDKKVLQTKTDATIQSLVAAFTGTDGVTLLEFLGKFLRNSDPKALPSSPKWIKPVVGFIKKLLASRPTPEARAAYTIAAASLLEVYHADAMKLLFTSDAKDDKPFSYLFITLLLTDTRATLPRLLELLNDPSYPAIAQRLGSAFDVVTHFVGYLVRSLDAEDLSPSDMIMPPDFLLKLRKTVSEAMSLAIEFLRDRWDASVAGAFGLHPEARTKQTDTSAGKRQTISWESKKDTIQEDPLILAAVRSIAIWLREDDNELLRKEAAGLTDMLIDLYKSSSVVKLDFRSPVLVGLEGILVEKAGLEEFSTHNGWQALITDLVAILQFVTKVSDETEAARGVEIVRVLLPVVEEEEFGAKEEWMNFVTAVAACDVPEAEQPLIVQEAEIAALQLATALLVSAHEGMRRRYIHSTGAILGIASRLQAHVGARHPLRESLDDVVQTLGRLH</sequence>
<dbReference type="OrthoDB" id="8962942at2759"/>
<dbReference type="Pfam" id="PF05536">
    <property type="entry name" value="Neurochondrin"/>
    <property type="match status" value="1"/>
</dbReference>
<keyword evidence="3" id="KW-1185">Reference proteome</keyword>
<evidence type="ECO:0000313" key="2">
    <source>
        <dbReference type="EMBL" id="TDZ23977.1"/>
    </source>
</evidence>
<dbReference type="InterPro" id="IPR016024">
    <property type="entry name" value="ARM-type_fold"/>
</dbReference>
<dbReference type="STRING" id="1213857.N4V7H4"/>
<dbReference type="HOGENOM" id="CLU_028752_0_0_1"/>
<dbReference type="PANTHER" id="PTHR13109:SF7">
    <property type="entry name" value="NEUROCHONDRIN"/>
    <property type="match status" value="1"/>
</dbReference>
<reference evidence="3" key="2">
    <citation type="journal article" date="2019" name="Mol. Plant Microbe Interact.">
        <title>Genome sequence resources for four phytopathogenic fungi from the Colletotrichum orbiculare species complex.</title>
        <authorList>
            <person name="Gan P."/>
            <person name="Tsushima A."/>
            <person name="Narusaka M."/>
            <person name="Narusaka Y."/>
            <person name="Takano Y."/>
            <person name="Kubo Y."/>
            <person name="Shirasu K."/>
        </authorList>
    </citation>
    <scope>GENOME REANNOTATION</scope>
    <source>
        <strain evidence="3">104-T / ATCC 96160 / CBS 514.97 / LARS 414 / MAFF 240422</strain>
    </source>
</reference>
<dbReference type="InterPro" id="IPR008709">
    <property type="entry name" value="Neurochondrin"/>
</dbReference>
<dbReference type="SUPFAM" id="SSF48371">
    <property type="entry name" value="ARM repeat"/>
    <property type="match status" value="1"/>
</dbReference>
<name>N4V7H4_COLOR</name>
<evidence type="ECO:0000256" key="1">
    <source>
        <dbReference type="SAM" id="MobiDB-lite"/>
    </source>
</evidence>
<proteinExistence type="predicted"/>
<gene>
    <name evidence="2" type="ORF">Cob_v002844</name>
</gene>
<dbReference type="AlphaFoldDB" id="N4V7H4"/>
<feature type="compositionally biased region" description="Polar residues" evidence="1">
    <location>
        <begin position="1"/>
        <end position="14"/>
    </location>
</feature>
<comment type="caution">
    <text evidence="2">The sequence shown here is derived from an EMBL/GenBank/DDBJ whole genome shotgun (WGS) entry which is preliminary data.</text>
</comment>
<dbReference type="Proteomes" id="UP000014480">
    <property type="component" value="Unassembled WGS sequence"/>
</dbReference>
<reference evidence="3" key="1">
    <citation type="journal article" date="2013" name="New Phytol.">
        <title>Comparative genomic and transcriptomic analyses reveal the hemibiotrophic stage shift of Colletotrichum fungi.</title>
        <authorList>
            <person name="Gan P."/>
            <person name="Ikeda K."/>
            <person name="Irieda H."/>
            <person name="Narusaka M."/>
            <person name="O'Connell R.J."/>
            <person name="Narusaka Y."/>
            <person name="Takano Y."/>
            <person name="Kubo Y."/>
            <person name="Shirasu K."/>
        </authorList>
    </citation>
    <scope>NUCLEOTIDE SEQUENCE [LARGE SCALE GENOMIC DNA]</scope>
    <source>
        <strain evidence="3">104-T / ATCC 96160 / CBS 514.97 / LARS 414 / MAFF 240422</strain>
    </source>
</reference>
<dbReference type="PANTHER" id="PTHR13109">
    <property type="entry name" value="NEUROCHONDRIN"/>
    <property type="match status" value="1"/>
</dbReference>
<accession>N4V7H4</accession>
<organism evidence="2 3">
    <name type="scientific">Colletotrichum orbiculare (strain 104-T / ATCC 96160 / CBS 514.97 / LARS 414 / MAFF 240422)</name>
    <name type="common">Cucumber anthracnose fungus</name>
    <name type="synonym">Colletotrichum lagenarium</name>
    <dbReference type="NCBI Taxonomy" id="1213857"/>
    <lineage>
        <taxon>Eukaryota</taxon>
        <taxon>Fungi</taxon>
        <taxon>Dikarya</taxon>
        <taxon>Ascomycota</taxon>
        <taxon>Pezizomycotina</taxon>
        <taxon>Sordariomycetes</taxon>
        <taxon>Hypocreomycetidae</taxon>
        <taxon>Glomerellales</taxon>
        <taxon>Glomerellaceae</taxon>
        <taxon>Colletotrichum</taxon>
        <taxon>Colletotrichum orbiculare species complex</taxon>
    </lineage>
</organism>
<dbReference type="eggNOG" id="ENOG502S540">
    <property type="taxonomic scope" value="Eukaryota"/>
</dbReference>
<dbReference type="EMBL" id="AMCV02000005">
    <property type="protein sequence ID" value="TDZ23977.1"/>
    <property type="molecule type" value="Genomic_DNA"/>
</dbReference>
<evidence type="ECO:0000313" key="3">
    <source>
        <dbReference type="Proteomes" id="UP000014480"/>
    </source>
</evidence>
<feature type="region of interest" description="Disordered" evidence="1">
    <location>
        <begin position="1"/>
        <end position="30"/>
    </location>
</feature>